<dbReference type="Gene3D" id="3.40.50.300">
    <property type="entry name" value="P-loop containing nucleotide triphosphate hydrolases"/>
    <property type="match status" value="1"/>
</dbReference>
<organism evidence="1 2">
    <name type="scientific">Crossiella equi</name>
    <dbReference type="NCBI Taxonomy" id="130796"/>
    <lineage>
        <taxon>Bacteria</taxon>
        <taxon>Bacillati</taxon>
        <taxon>Actinomycetota</taxon>
        <taxon>Actinomycetes</taxon>
        <taxon>Pseudonocardiales</taxon>
        <taxon>Pseudonocardiaceae</taxon>
        <taxon>Crossiella</taxon>
    </lineage>
</organism>
<name>A0ABS5A4E7_9PSEU</name>
<evidence type="ECO:0000313" key="1">
    <source>
        <dbReference type="EMBL" id="MBP2471442.1"/>
    </source>
</evidence>
<keyword evidence="1" id="KW-0418">Kinase</keyword>
<sequence>MSELPEVLWLNGTFGVGKSTTARALLQALPDARPFDPEQVGYMLEHAMVREPVPDFQEWPLWRRLVVLNLVELLRHTGDRLVVPMTVLREDFATEIFTGLAEHGVRVRHVLLHCGRDVLRARITAAEEHPGDPAASEETRRWRMSKVDDYQRALPWLRASAHVVDTTTAPTDEVVRAVLATLTRADSGARHG</sequence>
<dbReference type="Pfam" id="PF13671">
    <property type="entry name" value="AAA_33"/>
    <property type="match status" value="1"/>
</dbReference>
<gene>
    <name evidence="1" type="ORF">JOF53_000314</name>
</gene>
<keyword evidence="1" id="KW-0808">Transferase</keyword>
<dbReference type="Proteomes" id="UP001519363">
    <property type="component" value="Unassembled WGS sequence"/>
</dbReference>
<dbReference type="SUPFAM" id="SSF52540">
    <property type="entry name" value="P-loop containing nucleoside triphosphate hydrolases"/>
    <property type="match status" value="1"/>
</dbReference>
<comment type="caution">
    <text evidence="1">The sequence shown here is derived from an EMBL/GenBank/DDBJ whole genome shotgun (WGS) entry which is preliminary data.</text>
</comment>
<dbReference type="EMBL" id="JAGIOO010000001">
    <property type="protein sequence ID" value="MBP2471442.1"/>
    <property type="molecule type" value="Genomic_DNA"/>
</dbReference>
<proteinExistence type="predicted"/>
<dbReference type="InterPro" id="IPR027417">
    <property type="entry name" value="P-loop_NTPase"/>
</dbReference>
<dbReference type="RefSeq" id="WP_249044739.1">
    <property type="nucleotide sequence ID" value="NZ_JAGIOO010000001.1"/>
</dbReference>
<evidence type="ECO:0000313" key="2">
    <source>
        <dbReference type="Proteomes" id="UP001519363"/>
    </source>
</evidence>
<accession>A0ABS5A4E7</accession>
<dbReference type="GO" id="GO:0016301">
    <property type="term" value="F:kinase activity"/>
    <property type="evidence" value="ECO:0007669"/>
    <property type="project" value="UniProtKB-KW"/>
</dbReference>
<keyword evidence="2" id="KW-1185">Reference proteome</keyword>
<protein>
    <submittedName>
        <fullName evidence="1">Shikimate kinase</fullName>
    </submittedName>
</protein>
<reference evidence="1 2" key="1">
    <citation type="submission" date="2021-03" db="EMBL/GenBank/DDBJ databases">
        <title>Sequencing the genomes of 1000 actinobacteria strains.</title>
        <authorList>
            <person name="Klenk H.-P."/>
        </authorList>
    </citation>
    <scope>NUCLEOTIDE SEQUENCE [LARGE SCALE GENOMIC DNA]</scope>
    <source>
        <strain evidence="1 2">DSM 44580</strain>
    </source>
</reference>